<evidence type="ECO:0000313" key="4">
    <source>
        <dbReference type="Proteomes" id="UP000663829"/>
    </source>
</evidence>
<feature type="non-terminal residue" evidence="2">
    <location>
        <position position="1"/>
    </location>
</feature>
<keyword evidence="1" id="KW-0175">Coiled coil</keyword>
<evidence type="ECO:0000313" key="2">
    <source>
        <dbReference type="EMBL" id="CAF1143777.1"/>
    </source>
</evidence>
<dbReference type="AlphaFoldDB" id="A0A814S7U6"/>
<gene>
    <name evidence="2" type="ORF">GPM918_LOCUS20823</name>
    <name evidence="3" type="ORF">SRO942_LOCUS20820</name>
</gene>
<protein>
    <submittedName>
        <fullName evidence="2">Uncharacterized protein</fullName>
    </submittedName>
</protein>
<dbReference type="EMBL" id="CAJNOQ010006678">
    <property type="protein sequence ID" value="CAF1143777.1"/>
    <property type="molecule type" value="Genomic_DNA"/>
</dbReference>
<organism evidence="2 4">
    <name type="scientific">Didymodactylos carnosus</name>
    <dbReference type="NCBI Taxonomy" id="1234261"/>
    <lineage>
        <taxon>Eukaryota</taxon>
        <taxon>Metazoa</taxon>
        <taxon>Spiralia</taxon>
        <taxon>Gnathifera</taxon>
        <taxon>Rotifera</taxon>
        <taxon>Eurotatoria</taxon>
        <taxon>Bdelloidea</taxon>
        <taxon>Philodinida</taxon>
        <taxon>Philodinidae</taxon>
        <taxon>Didymodactylos</taxon>
    </lineage>
</organism>
<reference evidence="2" key="1">
    <citation type="submission" date="2021-02" db="EMBL/GenBank/DDBJ databases">
        <authorList>
            <person name="Nowell W R."/>
        </authorList>
    </citation>
    <scope>NUCLEOTIDE SEQUENCE</scope>
</reference>
<dbReference type="EMBL" id="CAJOBC010006678">
    <property type="protein sequence ID" value="CAF3907398.1"/>
    <property type="molecule type" value="Genomic_DNA"/>
</dbReference>
<dbReference type="Proteomes" id="UP000663829">
    <property type="component" value="Unassembled WGS sequence"/>
</dbReference>
<evidence type="ECO:0000256" key="1">
    <source>
        <dbReference type="SAM" id="Coils"/>
    </source>
</evidence>
<dbReference type="Proteomes" id="UP000681722">
    <property type="component" value="Unassembled WGS sequence"/>
</dbReference>
<keyword evidence="4" id="KW-1185">Reference proteome</keyword>
<proteinExistence type="predicted"/>
<evidence type="ECO:0000313" key="3">
    <source>
        <dbReference type="EMBL" id="CAF3907398.1"/>
    </source>
</evidence>
<comment type="caution">
    <text evidence="2">The sequence shown here is derived from an EMBL/GenBank/DDBJ whole genome shotgun (WGS) entry which is preliminary data.</text>
</comment>
<name>A0A814S7U6_9BILA</name>
<accession>A0A814S7U6</accession>
<feature type="coiled-coil region" evidence="1">
    <location>
        <begin position="52"/>
        <end position="117"/>
    </location>
</feature>
<sequence>QNVTVCSNIATSVNDMVTQINEAILAADAAIPDSFCAQHLNEHNHERNLKHLKEHEQRINNISCEIKDLQSTFQQYPLANIDVEQFASIIIRYHNSLAKLQNRIKSLVNNLSKLTDEQFDIETDENIVHTSV</sequence>